<feature type="domain" description="Leucine-binding protein" evidence="3">
    <location>
        <begin position="131"/>
        <end position="454"/>
    </location>
</feature>
<evidence type="ECO:0000313" key="4">
    <source>
        <dbReference type="EMBL" id="QLD12780.1"/>
    </source>
</evidence>
<protein>
    <submittedName>
        <fullName evidence="4">ABC transporter substrate-binding protein</fullName>
    </submittedName>
</protein>
<dbReference type="Proteomes" id="UP000509638">
    <property type="component" value="Chromosome"/>
</dbReference>
<organism evidence="4 5">
    <name type="scientific">Microbacterium oleivorans</name>
    <dbReference type="NCBI Taxonomy" id="273677"/>
    <lineage>
        <taxon>Bacteria</taxon>
        <taxon>Bacillati</taxon>
        <taxon>Actinomycetota</taxon>
        <taxon>Actinomycetes</taxon>
        <taxon>Micrococcales</taxon>
        <taxon>Microbacteriaceae</taxon>
        <taxon>Microbacterium</taxon>
    </lineage>
</organism>
<gene>
    <name evidence="4" type="ORF">HW566_13965</name>
</gene>
<reference evidence="4 5" key="1">
    <citation type="submission" date="2020-06" db="EMBL/GenBank/DDBJ databases">
        <authorList>
            <person name="Jo H."/>
        </authorList>
    </citation>
    <scope>NUCLEOTIDE SEQUENCE [LARGE SCALE GENOMIC DNA]</scope>
    <source>
        <strain evidence="4 5">I46</strain>
    </source>
</reference>
<proteinExistence type="inferred from homology"/>
<dbReference type="PANTHER" id="PTHR47628:SF1">
    <property type="entry name" value="ALIPHATIC AMIDASE EXPRESSION-REGULATING PROTEIN"/>
    <property type="match status" value="1"/>
</dbReference>
<accession>A0A7D5JED9</accession>
<comment type="similarity">
    <text evidence="1">Belongs to the leucine-binding protein family.</text>
</comment>
<dbReference type="PANTHER" id="PTHR47628">
    <property type="match status" value="1"/>
</dbReference>
<keyword evidence="2" id="KW-0732">Signal</keyword>
<dbReference type="RefSeq" id="WP_178013844.1">
    <property type="nucleotide sequence ID" value="NZ_CP058316.1"/>
</dbReference>
<evidence type="ECO:0000256" key="2">
    <source>
        <dbReference type="ARBA" id="ARBA00022729"/>
    </source>
</evidence>
<dbReference type="SUPFAM" id="SSF53822">
    <property type="entry name" value="Periplasmic binding protein-like I"/>
    <property type="match status" value="1"/>
</dbReference>
<dbReference type="InterPro" id="IPR028082">
    <property type="entry name" value="Peripla_BP_I"/>
</dbReference>
<sequence length="470" mass="50652">MSGIVLTATEIVRLDRATVFESFAAARGGWLFDAECDRLAVGEPISLIVPFARGTDPFRLYGRITQLSFPAEIVIEHAQPWRGRIRIRLTEQPTRATRIVLACDIDDAGIDWLTRRAGLPVPTSGGAGADRVGLLTSKTGAGAIFALAAENAATLAVEEVNADGQRPLELVVADDATDPLIAGIEAERLARAGCRAIVASVTSASFARVQEVAHRRGILAIHALLNEGGPPSSTSIRLGERPAQQIQAAVPSIMRATSATDWFVIGHTYSWSAAVFELARQMIPAAGGRIVAEAAVGLGHSDYDAVVERIVRSGAELVLTSLVGQDEVRYERAAYDAGLRDSTTTLSLVLDESTLERIGGQQSEGLWSAMGYFETLSTESNRMFVHRYRERFGRWAPPLSTMSEAVYSAILLLGGALHEEPDGSPASIIGALRRAHRHTPRGLLSFADEETYQQEIRLAAARDNRFVLSS</sequence>
<evidence type="ECO:0000259" key="3">
    <source>
        <dbReference type="Pfam" id="PF13458"/>
    </source>
</evidence>
<name>A0A7D5JED9_9MICO</name>
<evidence type="ECO:0000256" key="1">
    <source>
        <dbReference type="ARBA" id="ARBA00010062"/>
    </source>
</evidence>
<dbReference type="Gene3D" id="3.40.50.2300">
    <property type="match status" value="2"/>
</dbReference>
<dbReference type="Pfam" id="PF13458">
    <property type="entry name" value="Peripla_BP_6"/>
    <property type="match status" value="1"/>
</dbReference>
<dbReference type="EMBL" id="CP058316">
    <property type="protein sequence ID" value="QLD12780.1"/>
    <property type="molecule type" value="Genomic_DNA"/>
</dbReference>
<dbReference type="InterPro" id="IPR028081">
    <property type="entry name" value="Leu-bd"/>
</dbReference>
<dbReference type="AlphaFoldDB" id="A0A7D5JED9"/>
<evidence type="ECO:0000313" key="5">
    <source>
        <dbReference type="Proteomes" id="UP000509638"/>
    </source>
</evidence>